<dbReference type="Proteomes" id="UP000007266">
    <property type="component" value="Unassembled WGS sequence"/>
</dbReference>
<dbReference type="HOGENOM" id="CLU_000526_2_3_1"/>
<dbReference type="InterPro" id="IPR040676">
    <property type="entry name" value="DUF5641"/>
</dbReference>
<dbReference type="PANTHER" id="PTHR47331:SF6">
    <property type="entry name" value="DOUBLECORTIN DOMAIN-CONTAINING PROTEIN"/>
    <property type="match status" value="1"/>
</dbReference>
<dbReference type="eggNOG" id="KOG0017">
    <property type="taxonomic scope" value="Eukaryota"/>
</dbReference>
<name>D7GY46_TRICA</name>
<dbReference type="PhylomeDB" id="D7GY46"/>
<dbReference type="Pfam" id="PF18701">
    <property type="entry name" value="DUF5641"/>
    <property type="match status" value="1"/>
</dbReference>
<reference evidence="2 3" key="2">
    <citation type="journal article" date="2010" name="Nucleic Acids Res.">
        <title>BeetleBase in 2010: revisions to provide comprehensive genomic information for Tribolium castaneum.</title>
        <authorList>
            <person name="Kim H.S."/>
            <person name="Murphy T."/>
            <person name="Xia J."/>
            <person name="Caragea D."/>
            <person name="Park Y."/>
            <person name="Beeman R.W."/>
            <person name="Lorenzen M.D."/>
            <person name="Butcher S."/>
            <person name="Manak J.R."/>
            <person name="Brown S.J."/>
        </authorList>
    </citation>
    <scope>NUCLEOTIDE SEQUENCE [LARGE SCALE GENOMIC DNA]</scope>
    <source>
        <strain evidence="2 3">Georgia GA2</strain>
    </source>
</reference>
<sequence length="176" mass="20264">MKFHLTRIVGNASLTFEELNTIVTQVEAILNSRPLVPLSSNPDDLSVLTPGHFIIGRAMVALPDYDYQEIPENKLSRFQRLQRIVQHFWSRWTREYICELQNRSKWRNNSLNALKKGSLVIVRDDQTPPQQWRLGRVLYLHPGHDGIVRVVTIKFATQIVKRPVAKLCVLPVGESV</sequence>
<gene>
    <name evidence="2" type="primary">GLEAN_02041</name>
    <name evidence="2" type="ORF">TcasGA2_TC002041</name>
</gene>
<accession>D7GY46</accession>
<dbReference type="STRING" id="7070.D7GY46"/>
<dbReference type="EMBL" id="KQ971886">
    <property type="protein sequence ID" value="EFA13694.1"/>
    <property type="molecule type" value="Genomic_DNA"/>
</dbReference>
<dbReference type="PANTHER" id="PTHR47331">
    <property type="entry name" value="PHD-TYPE DOMAIN-CONTAINING PROTEIN"/>
    <property type="match status" value="1"/>
</dbReference>
<evidence type="ECO:0000259" key="1">
    <source>
        <dbReference type="Pfam" id="PF18701"/>
    </source>
</evidence>
<proteinExistence type="predicted"/>
<evidence type="ECO:0000313" key="3">
    <source>
        <dbReference type="Proteomes" id="UP000007266"/>
    </source>
</evidence>
<organism evidence="2 3">
    <name type="scientific">Tribolium castaneum</name>
    <name type="common">Red flour beetle</name>
    <dbReference type="NCBI Taxonomy" id="7070"/>
    <lineage>
        <taxon>Eukaryota</taxon>
        <taxon>Metazoa</taxon>
        <taxon>Ecdysozoa</taxon>
        <taxon>Arthropoda</taxon>
        <taxon>Hexapoda</taxon>
        <taxon>Insecta</taxon>
        <taxon>Pterygota</taxon>
        <taxon>Neoptera</taxon>
        <taxon>Endopterygota</taxon>
        <taxon>Coleoptera</taxon>
        <taxon>Polyphaga</taxon>
        <taxon>Cucujiformia</taxon>
        <taxon>Tenebrionidae</taxon>
        <taxon>Tenebrionidae incertae sedis</taxon>
        <taxon>Tribolium</taxon>
    </lineage>
</organism>
<evidence type="ECO:0000313" key="2">
    <source>
        <dbReference type="EMBL" id="EFA13694.1"/>
    </source>
</evidence>
<reference evidence="2 3" key="1">
    <citation type="journal article" date="2008" name="Nature">
        <title>The genome of the model beetle and pest Tribolium castaneum.</title>
        <authorList>
            <consortium name="Tribolium Genome Sequencing Consortium"/>
            <person name="Richards S."/>
            <person name="Gibbs R.A."/>
            <person name="Weinstock G.M."/>
            <person name="Brown S.J."/>
            <person name="Denell R."/>
            <person name="Beeman R.W."/>
            <person name="Gibbs R."/>
            <person name="Beeman R.W."/>
            <person name="Brown S.J."/>
            <person name="Bucher G."/>
            <person name="Friedrich M."/>
            <person name="Grimmelikhuijzen C.J."/>
            <person name="Klingler M."/>
            <person name="Lorenzen M."/>
            <person name="Richards S."/>
            <person name="Roth S."/>
            <person name="Schroder R."/>
            <person name="Tautz D."/>
            <person name="Zdobnov E.M."/>
            <person name="Muzny D."/>
            <person name="Gibbs R.A."/>
            <person name="Weinstock G.M."/>
            <person name="Attaway T."/>
            <person name="Bell S."/>
            <person name="Buhay C.J."/>
            <person name="Chandrabose M.N."/>
            <person name="Chavez D."/>
            <person name="Clerk-Blankenburg K.P."/>
            <person name="Cree A."/>
            <person name="Dao M."/>
            <person name="Davis C."/>
            <person name="Chacko J."/>
            <person name="Dinh H."/>
            <person name="Dugan-Rocha S."/>
            <person name="Fowler G."/>
            <person name="Garner T.T."/>
            <person name="Garnes J."/>
            <person name="Gnirke A."/>
            <person name="Hawes A."/>
            <person name="Hernandez J."/>
            <person name="Hines S."/>
            <person name="Holder M."/>
            <person name="Hume J."/>
            <person name="Jhangiani S.N."/>
            <person name="Joshi V."/>
            <person name="Khan Z.M."/>
            <person name="Jackson L."/>
            <person name="Kovar C."/>
            <person name="Kowis A."/>
            <person name="Lee S."/>
            <person name="Lewis L.R."/>
            <person name="Margolis J."/>
            <person name="Morgan M."/>
            <person name="Nazareth L.V."/>
            <person name="Nguyen N."/>
            <person name="Okwuonu G."/>
            <person name="Parker D."/>
            <person name="Richards S."/>
            <person name="Ruiz S.J."/>
            <person name="Santibanez J."/>
            <person name="Savard J."/>
            <person name="Scherer S.E."/>
            <person name="Schneider B."/>
            <person name="Sodergren E."/>
            <person name="Tautz D."/>
            <person name="Vattahil S."/>
            <person name="Villasana D."/>
            <person name="White C.S."/>
            <person name="Wright R."/>
            <person name="Park Y."/>
            <person name="Beeman R.W."/>
            <person name="Lord J."/>
            <person name="Oppert B."/>
            <person name="Lorenzen M."/>
            <person name="Brown S."/>
            <person name="Wang L."/>
            <person name="Savard J."/>
            <person name="Tautz D."/>
            <person name="Richards S."/>
            <person name="Weinstock G."/>
            <person name="Gibbs R.A."/>
            <person name="Liu Y."/>
            <person name="Worley K."/>
            <person name="Weinstock G."/>
            <person name="Elsik C.G."/>
            <person name="Reese J.T."/>
            <person name="Elhaik E."/>
            <person name="Landan G."/>
            <person name="Graur D."/>
            <person name="Arensburger P."/>
            <person name="Atkinson P."/>
            <person name="Beeman R.W."/>
            <person name="Beidler J."/>
            <person name="Brown S.J."/>
            <person name="Demuth J.P."/>
            <person name="Drury D.W."/>
            <person name="Du Y.Z."/>
            <person name="Fujiwara H."/>
            <person name="Lorenzen M."/>
            <person name="Maselli V."/>
            <person name="Osanai M."/>
            <person name="Park Y."/>
            <person name="Robertson H.M."/>
            <person name="Tu Z."/>
            <person name="Wang J.J."/>
            <person name="Wang S."/>
            <person name="Richards S."/>
            <person name="Song H."/>
            <person name="Zhang L."/>
            <person name="Sodergren E."/>
            <person name="Werner D."/>
            <person name="Stanke M."/>
            <person name="Morgenstern B."/>
            <person name="Solovyev V."/>
            <person name="Kosarev P."/>
            <person name="Brown G."/>
            <person name="Chen H.C."/>
            <person name="Ermolaeva O."/>
            <person name="Hlavina W."/>
            <person name="Kapustin Y."/>
            <person name="Kiryutin B."/>
            <person name="Kitts P."/>
            <person name="Maglott D."/>
            <person name="Pruitt K."/>
            <person name="Sapojnikov V."/>
            <person name="Souvorov A."/>
            <person name="Mackey A.J."/>
            <person name="Waterhouse R.M."/>
            <person name="Wyder S."/>
            <person name="Zdobnov E.M."/>
            <person name="Zdobnov E.M."/>
            <person name="Wyder S."/>
            <person name="Kriventseva E.V."/>
            <person name="Kadowaki T."/>
            <person name="Bork P."/>
            <person name="Aranda M."/>
            <person name="Bao R."/>
            <person name="Beermann A."/>
            <person name="Berns N."/>
            <person name="Bolognesi R."/>
            <person name="Bonneton F."/>
            <person name="Bopp D."/>
            <person name="Brown S.J."/>
            <person name="Bucher G."/>
            <person name="Butts T."/>
            <person name="Chaumot A."/>
            <person name="Denell R.E."/>
            <person name="Ferrier D.E."/>
            <person name="Friedrich M."/>
            <person name="Gordon C.M."/>
            <person name="Jindra M."/>
            <person name="Klingler M."/>
            <person name="Lan Q."/>
            <person name="Lattorff H.M."/>
            <person name="Laudet V."/>
            <person name="von Levetsow C."/>
            <person name="Liu Z."/>
            <person name="Lutz R."/>
            <person name="Lynch J.A."/>
            <person name="da Fonseca R.N."/>
            <person name="Posnien N."/>
            <person name="Reuter R."/>
            <person name="Roth S."/>
            <person name="Savard J."/>
            <person name="Schinko J.B."/>
            <person name="Schmitt C."/>
            <person name="Schoppmeier M."/>
            <person name="Schroder R."/>
            <person name="Shippy T.D."/>
            <person name="Simonnet F."/>
            <person name="Marques-Souza H."/>
            <person name="Tautz D."/>
            <person name="Tomoyasu Y."/>
            <person name="Trauner J."/>
            <person name="Van der Zee M."/>
            <person name="Vervoort M."/>
            <person name="Wittkopp N."/>
            <person name="Wimmer E.A."/>
            <person name="Yang X."/>
            <person name="Jones A.K."/>
            <person name="Sattelle D.B."/>
            <person name="Ebert P.R."/>
            <person name="Nelson D."/>
            <person name="Scott J.G."/>
            <person name="Beeman R.W."/>
            <person name="Muthukrishnan S."/>
            <person name="Kramer K.J."/>
            <person name="Arakane Y."/>
            <person name="Beeman R.W."/>
            <person name="Zhu Q."/>
            <person name="Hogenkamp D."/>
            <person name="Dixit R."/>
            <person name="Oppert B."/>
            <person name="Jiang H."/>
            <person name="Zou Z."/>
            <person name="Marshall J."/>
            <person name="Elpidina E."/>
            <person name="Vinokurov K."/>
            <person name="Oppert C."/>
            <person name="Zou Z."/>
            <person name="Evans J."/>
            <person name="Lu Z."/>
            <person name="Zhao P."/>
            <person name="Sumathipala N."/>
            <person name="Altincicek B."/>
            <person name="Vilcinskas A."/>
            <person name="Williams M."/>
            <person name="Hultmark D."/>
            <person name="Hetru C."/>
            <person name="Jiang H."/>
            <person name="Grimmelikhuijzen C.J."/>
            <person name="Hauser F."/>
            <person name="Cazzamali G."/>
            <person name="Williamson M."/>
            <person name="Park Y."/>
            <person name="Li B."/>
            <person name="Tanaka Y."/>
            <person name="Predel R."/>
            <person name="Neupert S."/>
            <person name="Schachtner J."/>
            <person name="Verleyen P."/>
            <person name="Raible F."/>
            <person name="Bork P."/>
            <person name="Friedrich M."/>
            <person name="Walden K.K."/>
            <person name="Robertson H.M."/>
            <person name="Angeli S."/>
            <person name="Foret S."/>
            <person name="Bucher G."/>
            <person name="Schuetz S."/>
            <person name="Maleszka R."/>
            <person name="Wimmer E.A."/>
            <person name="Beeman R.W."/>
            <person name="Lorenzen M."/>
            <person name="Tomoyasu Y."/>
            <person name="Miller S.C."/>
            <person name="Grossmann D."/>
            <person name="Bucher G."/>
        </authorList>
    </citation>
    <scope>NUCLEOTIDE SEQUENCE [LARGE SCALE GENOMIC DNA]</scope>
    <source>
        <strain evidence="2 3">Georgia GA2</strain>
    </source>
</reference>
<keyword evidence="3" id="KW-1185">Reference proteome</keyword>
<dbReference type="OMA" id="RITCCHA"/>
<protein>
    <recommendedName>
        <fullName evidence="1">DUF5641 domain-containing protein</fullName>
    </recommendedName>
</protein>
<feature type="domain" description="DUF5641" evidence="1">
    <location>
        <begin position="76"/>
        <end position="170"/>
    </location>
</feature>
<dbReference type="InParanoid" id="D7GY46"/>
<dbReference type="AlphaFoldDB" id="D7GY46"/>